<evidence type="ECO:0000259" key="1">
    <source>
        <dbReference type="Pfam" id="PF00535"/>
    </source>
</evidence>
<dbReference type="STRING" id="1379910.TH63_03040"/>
<keyword evidence="3" id="KW-1185">Reference proteome</keyword>
<dbReference type="AlphaFoldDB" id="A0A0H4VHN0"/>
<evidence type="ECO:0000313" key="3">
    <source>
        <dbReference type="Proteomes" id="UP000036458"/>
    </source>
</evidence>
<name>A0A0H4VHN0_9BACT</name>
<dbReference type="CDD" id="cd00761">
    <property type="entry name" value="Glyco_tranf_GTA_type"/>
    <property type="match status" value="1"/>
</dbReference>
<dbReference type="InterPro" id="IPR029044">
    <property type="entry name" value="Nucleotide-diphossugar_trans"/>
</dbReference>
<dbReference type="RefSeq" id="WP_048919633.1">
    <property type="nucleotide sequence ID" value="NZ_CP010777.1"/>
</dbReference>
<reference evidence="2 3" key="1">
    <citation type="submission" date="2015-01" db="EMBL/GenBank/DDBJ databases">
        <title>Rufibacter sp./DG31D/ whole genome sequencing.</title>
        <authorList>
            <person name="Kim M.K."/>
            <person name="Srinivasan S."/>
            <person name="Lee J.-J."/>
        </authorList>
    </citation>
    <scope>NUCLEOTIDE SEQUENCE [LARGE SCALE GENOMIC DNA]</scope>
    <source>
        <strain evidence="2 3">DG31D</strain>
    </source>
</reference>
<accession>A0A0H4VHN0</accession>
<dbReference type="Pfam" id="PF00535">
    <property type="entry name" value="Glycos_transf_2"/>
    <property type="match status" value="1"/>
</dbReference>
<gene>
    <name evidence="2" type="ORF">TH63_03040</name>
</gene>
<dbReference type="PANTHER" id="PTHR43685">
    <property type="entry name" value="GLYCOSYLTRANSFERASE"/>
    <property type="match status" value="1"/>
</dbReference>
<dbReference type="OrthoDB" id="6307329at2"/>
<dbReference type="Proteomes" id="UP000036458">
    <property type="component" value="Chromosome"/>
</dbReference>
<dbReference type="EMBL" id="CP010777">
    <property type="protein sequence ID" value="AKQ44828.1"/>
    <property type="molecule type" value="Genomic_DNA"/>
</dbReference>
<dbReference type="KEGG" id="ruf:TH63_03040"/>
<dbReference type="Gene3D" id="3.90.550.10">
    <property type="entry name" value="Spore Coat Polysaccharide Biosynthesis Protein SpsA, Chain A"/>
    <property type="match status" value="1"/>
</dbReference>
<organism evidence="2 3">
    <name type="scientific">Rufibacter radiotolerans</name>
    <dbReference type="NCBI Taxonomy" id="1379910"/>
    <lineage>
        <taxon>Bacteria</taxon>
        <taxon>Pseudomonadati</taxon>
        <taxon>Bacteroidota</taxon>
        <taxon>Cytophagia</taxon>
        <taxon>Cytophagales</taxon>
        <taxon>Hymenobacteraceae</taxon>
        <taxon>Rufibacter</taxon>
    </lineage>
</organism>
<evidence type="ECO:0000313" key="2">
    <source>
        <dbReference type="EMBL" id="AKQ44828.1"/>
    </source>
</evidence>
<dbReference type="SUPFAM" id="SSF53448">
    <property type="entry name" value="Nucleotide-diphospho-sugar transferases"/>
    <property type="match status" value="1"/>
</dbReference>
<dbReference type="PATRIC" id="fig|1379910.4.peg.653"/>
<protein>
    <recommendedName>
        <fullName evidence="1">Glycosyltransferase 2-like domain-containing protein</fullName>
    </recommendedName>
</protein>
<dbReference type="InterPro" id="IPR050834">
    <property type="entry name" value="Glycosyltransf_2"/>
</dbReference>
<sequence>MVFKSPYFSVVIPLYNKGRYVAATLASVLQQTFTDFEVIVVDDGSTDNGLEVVRSCPDPRVSVVVQENMGVSAARNHGIRRAKSDYIAFLDADDLWEPTYLGEMKQLMDSYPGAGFYVSAHKIVKKSRVFDLPYTLAEGAIENYFKTELEESITRLSATVVPRAICEQVGGFPQGMVSGEDSYFCGSIAIRHPVVFTPKVLAVYNQQYSGIKDRHFRGDSCSEKWFDLVEAGDFYRNEFIASKVIKAGIRSALSLQKEKSREIEAKSSFTTLFRKKWNYLYFLNRMPSSTINLYKEIKPYLSF</sequence>
<feature type="domain" description="Glycosyltransferase 2-like" evidence="1">
    <location>
        <begin position="9"/>
        <end position="136"/>
    </location>
</feature>
<dbReference type="InterPro" id="IPR001173">
    <property type="entry name" value="Glyco_trans_2-like"/>
</dbReference>
<dbReference type="PANTHER" id="PTHR43685:SF2">
    <property type="entry name" value="GLYCOSYLTRANSFERASE 2-LIKE DOMAIN-CONTAINING PROTEIN"/>
    <property type="match status" value="1"/>
</dbReference>
<proteinExistence type="predicted"/>